<dbReference type="Proteomes" id="UP000321532">
    <property type="component" value="Unassembled WGS sequence"/>
</dbReference>
<evidence type="ECO:0000313" key="4">
    <source>
        <dbReference type="Proteomes" id="UP000321532"/>
    </source>
</evidence>
<dbReference type="InterPro" id="IPR049293">
    <property type="entry name" value="DUF6843"/>
</dbReference>
<proteinExistence type="predicted"/>
<dbReference type="RefSeq" id="WP_146903308.1">
    <property type="nucleotide sequence ID" value="NZ_BJYS01000043.1"/>
</dbReference>
<protein>
    <recommendedName>
        <fullName evidence="2">DUF6843 domain-containing protein</fullName>
    </recommendedName>
</protein>
<dbReference type="AlphaFoldDB" id="A0A512B409"/>
<sequence length="230" mass="26263">MRDKIYIIGLTIIILTFIVSLNPYILIFTAPVFLLGVGLLWFSKARLLAKTLFTFLPIILWYPSFYIFMYLTGTIGTATAQKLDFNFHEDFKGKAIVVQEINCGQEVEIVKGREQLNFPENGILLNKGKIESGYINHKYYRVTSSGEKITVPGRANYMFWDDADTEISTSEIGVWLEGMGMATQFPPGGLGDYEFLELIIASKDSLEKYQDFLYNKKVDSVKYQMMESCK</sequence>
<keyword evidence="1" id="KW-0472">Membrane</keyword>
<accession>A0A512B409</accession>
<keyword evidence="1" id="KW-0812">Transmembrane</keyword>
<keyword evidence="4" id="KW-1185">Reference proteome</keyword>
<dbReference type="Pfam" id="PF20862">
    <property type="entry name" value="DUF6843"/>
    <property type="match status" value="1"/>
</dbReference>
<gene>
    <name evidence="3" type="ORF">AAE02nite_43700</name>
</gene>
<name>A0A512B409_9BACT</name>
<evidence type="ECO:0000256" key="1">
    <source>
        <dbReference type="SAM" id="Phobius"/>
    </source>
</evidence>
<dbReference type="OrthoDB" id="980638at2"/>
<evidence type="ECO:0000313" key="3">
    <source>
        <dbReference type="EMBL" id="GEO06706.1"/>
    </source>
</evidence>
<dbReference type="EMBL" id="BJYS01000043">
    <property type="protein sequence ID" value="GEO06706.1"/>
    <property type="molecule type" value="Genomic_DNA"/>
</dbReference>
<organism evidence="3 4">
    <name type="scientific">Adhaeribacter aerolatus</name>
    <dbReference type="NCBI Taxonomy" id="670289"/>
    <lineage>
        <taxon>Bacteria</taxon>
        <taxon>Pseudomonadati</taxon>
        <taxon>Bacteroidota</taxon>
        <taxon>Cytophagia</taxon>
        <taxon>Cytophagales</taxon>
        <taxon>Hymenobacteraceae</taxon>
        <taxon>Adhaeribacter</taxon>
    </lineage>
</organism>
<evidence type="ECO:0000259" key="2">
    <source>
        <dbReference type="Pfam" id="PF20862"/>
    </source>
</evidence>
<reference evidence="3 4" key="1">
    <citation type="submission" date="2019-07" db="EMBL/GenBank/DDBJ databases">
        <title>Whole genome shotgun sequence of Adhaeribacter aerolatus NBRC 106133.</title>
        <authorList>
            <person name="Hosoyama A."/>
            <person name="Uohara A."/>
            <person name="Ohji S."/>
            <person name="Ichikawa N."/>
        </authorList>
    </citation>
    <scope>NUCLEOTIDE SEQUENCE [LARGE SCALE GENOMIC DNA]</scope>
    <source>
        <strain evidence="3 4">NBRC 106133</strain>
    </source>
</reference>
<keyword evidence="1" id="KW-1133">Transmembrane helix</keyword>
<comment type="caution">
    <text evidence="3">The sequence shown here is derived from an EMBL/GenBank/DDBJ whole genome shotgun (WGS) entry which is preliminary data.</text>
</comment>
<feature type="transmembrane region" description="Helical" evidence="1">
    <location>
        <begin position="47"/>
        <end position="71"/>
    </location>
</feature>
<feature type="transmembrane region" description="Helical" evidence="1">
    <location>
        <begin position="6"/>
        <end position="35"/>
    </location>
</feature>
<feature type="domain" description="DUF6843" evidence="2">
    <location>
        <begin position="89"/>
        <end position="154"/>
    </location>
</feature>